<accession>X6NN44</accession>
<proteinExistence type="predicted"/>
<comment type="caution">
    <text evidence="2">The sequence shown here is derived from an EMBL/GenBank/DDBJ whole genome shotgun (WGS) entry which is preliminary data.</text>
</comment>
<dbReference type="EMBL" id="ASPP01007316">
    <property type="protein sequence ID" value="ETO27358.1"/>
    <property type="molecule type" value="Genomic_DNA"/>
</dbReference>
<evidence type="ECO:0000256" key="1">
    <source>
        <dbReference type="SAM" id="MobiDB-lite"/>
    </source>
</evidence>
<feature type="region of interest" description="Disordered" evidence="1">
    <location>
        <begin position="62"/>
        <end position="103"/>
    </location>
</feature>
<keyword evidence="3" id="KW-1185">Reference proteome</keyword>
<sequence length="286" mass="32183">YLGPPSHPPGSLVINGIGGAPLSFNSTSSSLTNMTSRPNGSNQLSAFLPQSNIIQMGRRILDNEDDGDDENENENDNDNGENAVVESTGMESNTREKKNYTSPLNTTNSIKKLDNQVKIVFESPQQVSAILGCIQFRAVNRRDDFRCYVLLFDHNEYHFNNKKLWTKNKSCENYETSNSNNMKYFNMSDHHTNNNNNVVGSICSSDHESQGNQKNCLLNVCPQTAHMWNYRYVCSKMKDSSIQCNAKIIVTADQSYEINIVSLNPLFNKGISRILIKGTHNHKSIF</sequence>
<reference evidence="2 3" key="1">
    <citation type="journal article" date="2013" name="Curr. Biol.">
        <title>The Genome of the Foraminiferan Reticulomyxa filosa.</title>
        <authorList>
            <person name="Glockner G."/>
            <person name="Hulsmann N."/>
            <person name="Schleicher M."/>
            <person name="Noegel A.A."/>
            <person name="Eichinger L."/>
            <person name="Gallinger C."/>
            <person name="Pawlowski J."/>
            <person name="Sierra R."/>
            <person name="Euteneuer U."/>
            <person name="Pillet L."/>
            <person name="Moustafa A."/>
            <person name="Platzer M."/>
            <person name="Groth M."/>
            <person name="Szafranski K."/>
            <person name="Schliwa M."/>
        </authorList>
    </citation>
    <scope>NUCLEOTIDE SEQUENCE [LARGE SCALE GENOMIC DNA]</scope>
</reference>
<protein>
    <submittedName>
        <fullName evidence="2">Uncharacterized protein</fullName>
    </submittedName>
</protein>
<gene>
    <name evidence="2" type="ORF">RFI_09776</name>
</gene>
<feature type="non-terminal residue" evidence="2">
    <location>
        <position position="1"/>
    </location>
</feature>
<dbReference type="Proteomes" id="UP000023152">
    <property type="component" value="Unassembled WGS sequence"/>
</dbReference>
<evidence type="ECO:0000313" key="3">
    <source>
        <dbReference type="Proteomes" id="UP000023152"/>
    </source>
</evidence>
<evidence type="ECO:0000313" key="2">
    <source>
        <dbReference type="EMBL" id="ETO27358.1"/>
    </source>
</evidence>
<dbReference type="AlphaFoldDB" id="X6NN44"/>
<name>X6NN44_RETFI</name>
<feature type="compositionally biased region" description="Acidic residues" evidence="1">
    <location>
        <begin position="63"/>
        <end position="79"/>
    </location>
</feature>
<organism evidence="2 3">
    <name type="scientific">Reticulomyxa filosa</name>
    <dbReference type="NCBI Taxonomy" id="46433"/>
    <lineage>
        <taxon>Eukaryota</taxon>
        <taxon>Sar</taxon>
        <taxon>Rhizaria</taxon>
        <taxon>Retaria</taxon>
        <taxon>Foraminifera</taxon>
        <taxon>Monothalamids</taxon>
        <taxon>Reticulomyxidae</taxon>
        <taxon>Reticulomyxa</taxon>
    </lineage>
</organism>